<proteinExistence type="inferred from homology"/>
<name>A0ABY1XXQ1_9HYPH</name>
<evidence type="ECO:0000256" key="6">
    <source>
        <dbReference type="RuleBase" id="RU003788"/>
    </source>
</evidence>
<dbReference type="Gene3D" id="1.10.530.40">
    <property type="match status" value="1"/>
</dbReference>
<reference evidence="7 8" key="1">
    <citation type="submission" date="2019-02" db="EMBL/GenBank/DDBJ databases">
        <title>The genomic architecture of introgression among sibling species of bacteria.</title>
        <authorList>
            <person name="Cavassim M.I.A."/>
            <person name="Moeskjaer S."/>
            <person name="Moslemi C."/>
            <person name="Fields B."/>
            <person name="Bachmann A."/>
            <person name="Vilhjalmsson B."/>
            <person name="Schierup M.H."/>
            <person name="Young J.P.W."/>
            <person name="Andersen S.U."/>
        </authorList>
    </citation>
    <scope>NUCLEOTIDE SEQUENCE [LARGE SCALE GENOMIC DNA]</scope>
    <source>
        <strain evidence="7 8">SM51</strain>
    </source>
</reference>
<keyword evidence="3 6" id="KW-0081">Bacteriolytic enzyme</keyword>
<accession>A0ABY1XXQ1</accession>
<dbReference type="InterPro" id="IPR051018">
    <property type="entry name" value="Bacteriophage_GH24"/>
</dbReference>
<dbReference type="EMBL" id="SILG01000001">
    <property type="protein sequence ID" value="TBE72412.1"/>
    <property type="molecule type" value="Genomic_DNA"/>
</dbReference>
<dbReference type="InterPro" id="IPR023346">
    <property type="entry name" value="Lysozyme-like_dom_sf"/>
</dbReference>
<dbReference type="InterPro" id="IPR034690">
    <property type="entry name" value="Endolysin_T4_type"/>
</dbReference>
<keyword evidence="4 6" id="KW-0378">Hydrolase</keyword>
<evidence type="ECO:0000256" key="3">
    <source>
        <dbReference type="ARBA" id="ARBA00022638"/>
    </source>
</evidence>
<dbReference type="PANTHER" id="PTHR38107">
    <property type="match status" value="1"/>
</dbReference>
<dbReference type="SUPFAM" id="SSF53955">
    <property type="entry name" value="Lysozyme-like"/>
    <property type="match status" value="1"/>
</dbReference>
<evidence type="ECO:0000313" key="8">
    <source>
        <dbReference type="Proteomes" id="UP000291302"/>
    </source>
</evidence>
<evidence type="ECO:0000313" key="7">
    <source>
        <dbReference type="EMBL" id="TBE72412.1"/>
    </source>
</evidence>
<dbReference type="InterPro" id="IPR002196">
    <property type="entry name" value="Glyco_hydro_24"/>
</dbReference>
<comment type="similarity">
    <text evidence="6">Belongs to the glycosyl hydrolase 24 family.</text>
</comment>
<organism evidence="7 8">
    <name type="scientific">Rhizobium beringeri</name>
    <dbReference type="NCBI Taxonomy" id="3019934"/>
    <lineage>
        <taxon>Bacteria</taxon>
        <taxon>Pseudomonadati</taxon>
        <taxon>Pseudomonadota</taxon>
        <taxon>Alphaproteobacteria</taxon>
        <taxon>Hyphomicrobiales</taxon>
        <taxon>Rhizobiaceae</taxon>
        <taxon>Rhizobium/Agrobacterium group</taxon>
        <taxon>Rhizobium</taxon>
    </lineage>
</organism>
<protein>
    <recommendedName>
        <fullName evidence="6">Lysozyme</fullName>
        <ecNumber evidence="6">3.2.1.17</ecNumber>
    </recommendedName>
</protein>
<dbReference type="EC" id="3.2.1.17" evidence="6"/>
<dbReference type="PANTHER" id="PTHR38107:SF3">
    <property type="entry name" value="LYSOZYME RRRD-RELATED"/>
    <property type="match status" value="1"/>
</dbReference>
<evidence type="ECO:0000256" key="4">
    <source>
        <dbReference type="ARBA" id="ARBA00022801"/>
    </source>
</evidence>
<dbReference type="Pfam" id="PF00959">
    <property type="entry name" value="Phage_lysozyme"/>
    <property type="match status" value="1"/>
</dbReference>
<comment type="caution">
    <text evidence="7">The sequence shown here is derived from an EMBL/GenBank/DDBJ whole genome shotgun (WGS) entry which is preliminary data.</text>
</comment>
<gene>
    <name evidence="7" type="ORF">ELH03_17410</name>
</gene>
<dbReference type="HAMAP" id="MF_04110">
    <property type="entry name" value="ENDOLYSIN_T4"/>
    <property type="match status" value="1"/>
</dbReference>
<dbReference type="CDD" id="cd16900">
    <property type="entry name" value="endolysin_R21-like"/>
    <property type="match status" value="1"/>
</dbReference>
<keyword evidence="8" id="KW-1185">Reference proteome</keyword>
<evidence type="ECO:0000256" key="2">
    <source>
        <dbReference type="ARBA" id="ARBA00022529"/>
    </source>
</evidence>
<evidence type="ECO:0000256" key="5">
    <source>
        <dbReference type="ARBA" id="ARBA00023295"/>
    </source>
</evidence>
<dbReference type="InterPro" id="IPR023347">
    <property type="entry name" value="Lysozyme_dom_sf"/>
</dbReference>
<dbReference type="Proteomes" id="UP000291302">
    <property type="component" value="Unassembled WGS sequence"/>
</dbReference>
<sequence length="166" mass="17513">MTMAAKAKAGVAAGAAAAISLAVGIAEPQEGYAGYVYRDAVGVLTYCYGETENAKSMQGRTFSKQECHDLLVKRMAHYDQGNEKCVSNWNGLPVETRGAFNSFSYNVGIGGFCGSSAARYLSTGNIKAACDAMLAWNKGTVGGKKVILAGLAKRRVVERNICLRGA</sequence>
<comment type="catalytic activity">
    <reaction evidence="1 6">
        <text>Hydrolysis of (1-&gt;4)-beta-linkages between N-acetylmuramic acid and N-acetyl-D-glucosamine residues in a peptidoglycan and between N-acetyl-D-glucosamine residues in chitodextrins.</text>
        <dbReference type="EC" id="3.2.1.17"/>
    </reaction>
</comment>
<keyword evidence="5 6" id="KW-0326">Glycosidase</keyword>
<keyword evidence="2 6" id="KW-0929">Antimicrobial</keyword>
<evidence type="ECO:0000256" key="1">
    <source>
        <dbReference type="ARBA" id="ARBA00000632"/>
    </source>
</evidence>